<keyword evidence="2" id="KW-1185">Reference proteome</keyword>
<sequence length="116" mass="13570">MKTILIILTQANITQLQTNESLSVAMVLATFGSNITIVFKDAALSLLQDELHFNKQEYAFKFGSNMRESFEFYDIDPIYVQEKDKNDPFVQQTSQNVEYIELTSEFLKKFNHVLYW</sequence>
<name>V2TBJ4_9GAMM</name>
<gene>
    <name evidence="1" type="ORF">P256_00442</name>
</gene>
<dbReference type="HOGENOM" id="CLU_168744_0_0_6"/>
<dbReference type="Proteomes" id="UP000023785">
    <property type="component" value="Unassembled WGS sequence"/>
</dbReference>
<dbReference type="Gene3D" id="3.40.1260.10">
    <property type="entry name" value="DsrEFH-like"/>
    <property type="match status" value="1"/>
</dbReference>
<evidence type="ECO:0000313" key="1">
    <source>
        <dbReference type="EMBL" id="ESK40003.1"/>
    </source>
</evidence>
<evidence type="ECO:0008006" key="3">
    <source>
        <dbReference type="Google" id="ProtNLM"/>
    </source>
</evidence>
<dbReference type="EMBL" id="AYER01000003">
    <property type="protein sequence ID" value="ESK40003.1"/>
    <property type="molecule type" value="Genomic_DNA"/>
</dbReference>
<reference evidence="1 2" key="1">
    <citation type="submission" date="2013-10" db="EMBL/GenBank/DDBJ databases">
        <title>The Genome Sequence of Acinetobacter nectaris CIP 110549.</title>
        <authorList>
            <consortium name="The Broad Institute Genomics Platform"/>
            <consortium name="The Broad Institute Genome Sequencing Center for Infectious Disease"/>
            <person name="Cerqueira G."/>
            <person name="Feldgarden M."/>
            <person name="Courvalin P."/>
            <person name="Grillot-Courvalin C."/>
            <person name="Clermont D."/>
            <person name="Rocha E."/>
            <person name="Yoon E.-J."/>
            <person name="Nemec A."/>
            <person name="Young S.K."/>
            <person name="Zeng Q."/>
            <person name="Gargeya S."/>
            <person name="Fitzgerald M."/>
            <person name="Abouelleil A."/>
            <person name="Alvarado L."/>
            <person name="Berlin A.M."/>
            <person name="Chapman S.B."/>
            <person name="Gainer-Dewar J."/>
            <person name="Goldberg J."/>
            <person name="Gnerre S."/>
            <person name="Griggs A."/>
            <person name="Gujja S."/>
            <person name="Hansen M."/>
            <person name="Howarth C."/>
            <person name="Imamovic A."/>
            <person name="Ireland A."/>
            <person name="Larimer J."/>
            <person name="McCowan C."/>
            <person name="Murphy C."/>
            <person name="Pearson M."/>
            <person name="Poon T.W."/>
            <person name="Priest M."/>
            <person name="Roberts A."/>
            <person name="Saif S."/>
            <person name="Shea T."/>
            <person name="Sykes S."/>
            <person name="Wortman J."/>
            <person name="Nusbaum C."/>
            <person name="Birren B."/>
        </authorList>
    </citation>
    <scope>NUCLEOTIDE SEQUENCE [LARGE SCALE GENOMIC DNA]</scope>
    <source>
        <strain evidence="1 2">CIP 110549</strain>
    </source>
</reference>
<dbReference type="eggNOG" id="ENOG502ZPAJ">
    <property type="taxonomic scope" value="Bacteria"/>
</dbReference>
<comment type="caution">
    <text evidence="1">The sequence shown here is derived from an EMBL/GenBank/DDBJ whole genome shotgun (WGS) entry which is preliminary data.</text>
</comment>
<protein>
    <recommendedName>
        <fullName evidence="3">Sulfur relay protein TusC/DsrF</fullName>
    </recommendedName>
</protein>
<accession>V2TBJ4</accession>
<dbReference type="InterPro" id="IPR027396">
    <property type="entry name" value="DsrEFH-like"/>
</dbReference>
<dbReference type="RefSeq" id="WP_023272045.1">
    <property type="nucleotide sequence ID" value="NZ_KI530712.1"/>
</dbReference>
<evidence type="ECO:0000313" key="2">
    <source>
        <dbReference type="Proteomes" id="UP000023785"/>
    </source>
</evidence>
<dbReference type="PATRIC" id="fig|1392540.3.peg.432"/>
<dbReference type="OrthoDB" id="6705704at2"/>
<proteinExistence type="predicted"/>
<organism evidence="1 2">
    <name type="scientific">Acinetobacter nectaris CIP 110549</name>
    <dbReference type="NCBI Taxonomy" id="1392540"/>
    <lineage>
        <taxon>Bacteria</taxon>
        <taxon>Pseudomonadati</taxon>
        <taxon>Pseudomonadota</taxon>
        <taxon>Gammaproteobacteria</taxon>
        <taxon>Moraxellales</taxon>
        <taxon>Moraxellaceae</taxon>
        <taxon>Acinetobacter</taxon>
    </lineage>
</organism>
<dbReference type="SUPFAM" id="SSF75169">
    <property type="entry name" value="DsrEFH-like"/>
    <property type="match status" value="1"/>
</dbReference>
<dbReference type="AlphaFoldDB" id="V2TBJ4"/>
<dbReference type="STRING" id="1392540.P256_00442"/>